<dbReference type="EMBL" id="LYND01000195">
    <property type="protein sequence ID" value="ODA05847.1"/>
    <property type="molecule type" value="Genomic_DNA"/>
</dbReference>
<name>A0ABX2Z4X7_PAEPO</name>
<dbReference type="Proteomes" id="UP000094974">
    <property type="component" value="Unassembled WGS sequence"/>
</dbReference>
<keyword evidence="2" id="KW-1185">Reference proteome</keyword>
<gene>
    <name evidence="1" type="ORF">A7312_16260</name>
</gene>
<sequence length="129" mass="14763">MIDMSVKDMTDQQLNRELAELMGYIVTEGEHDLWPEWYELKKNGVVQSGDLYKDWAWDNAPDYCSDTAASLEVQAKAIEVDAASYVQNLQEIKWGHMFTETLLVRIAELINASPRERAEAAYMTLSSRV</sequence>
<organism evidence="1 2">
    <name type="scientific">Paenibacillus polymyxa</name>
    <name type="common">Bacillus polymyxa</name>
    <dbReference type="NCBI Taxonomy" id="1406"/>
    <lineage>
        <taxon>Bacteria</taxon>
        <taxon>Bacillati</taxon>
        <taxon>Bacillota</taxon>
        <taxon>Bacilli</taxon>
        <taxon>Bacillales</taxon>
        <taxon>Paenibacillaceae</taxon>
        <taxon>Paenibacillus</taxon>
    </lineage>
</organism>
<accession>A0ABX2Z4X7</accession>
<reference evidence="2" key="1">
    <citation type="submission" date="2016-05" db="EMBL/GenBank/DDBJ databases">
        <title>Whole genome shotgun sequencing of cultured foodborne pathogen.</title>
        <authorList>
            <person name="Zheng J."/>
            <person name="Timme R."/>
            <person name="Allard M."/>
            <person name="Strain E."/>
            <person name="Luo Y."/>
            <person name="Brown E."/>
        </authorList>
    </citation>
    <scope>NUCLEOTIDE SEQUENCE [LARGE SCALE GENOMIC DNA]</scope>
    <source>
        <strain evidence="2">CFSAN034343</strain>
    </source>
</reference>
<comment type="caution">
    <text evidence="1">The sequence shown here is derived from an EMBL/GenBank/DDBJ whole genome shotgun (WGS) entry which is preliminary data.</text>
</comment>
<evidence type="ECO:0008006" key="3">
    <source>
        <dbReference type="Google" id="ProtNLM"/>
    </source>
</evidence>
<protein>
    <recommendedName>
        <fullName evidence="3">Phage ABA sandwich domain-containing protein</fullName>
    </recommendedName>
</protein>
<evidence type="ECO:0000313" key="2">
    <source>
        <dbReference type="Proteomes" id="UP000094974"/>
    </source>
</evidence>
<evidence type="ECO:0000313" key="1">
    <source>
        <dbReference type="EMBL" id="ODA05847.1"/>
    </source>
</evidence>
<proteinExistence type="predicted"/>